<accession>A0A1D8UVF4</accession>
<evidence type="ECO:0000313" key="3">
    <source>
        <dbReference type="Proteomes" id="UP000179145"/>
    </source>
</evidence>
<dbReference type="PANTHER" id="PTHR12526:SF630">
    <property type="entry name" value="GLYCOSYLTRANSFERASE"/>
    <property type="match status" value="1"/>
</dbReference>
<dbReference type="Pfam" id="PF13692">
    <property type="entry name" value="Glyco_trans_1_4"/>
    <property type="match status" value="1"/>
</dbReference>
<dbReference type="GO" id="GO:0016757">
    <property type="term" value="F:glycosyltransferase activity"/>
    <property type="evidence" value="ECO:0007669"/>
    <property type="project" value="UniProtKB-ARBA"/>
</dbReference>
<gene>
    <name evidence="2" type="ORF">A0U89_11200</name>
</gene>
<evidence type="ECO:0000313" key="2">
    <source>
        <dbReference type="EMBL" id="AOX17620.1"/>
    </source>
</evidence>
<feature type="domain" description="Glycosyltransferase subfamily 4-like N-terminal" evidence="1">
    <location>
        <begin position="13"/>
        <end position="166"/>
    </location>
</feature>
<organism evidence="2 3">
    <name type="scientific">Kozakia baliensis</name>
    <dbReference type="NCBI Taxonomy" id="153496"/>
    <lineage>
        <taxon>Bacteria</taxon>
        <taxon>Pseudomonadati</taxon>
        <taxon>Pseudomonadota</taxon>
        <taxon>Alphaproteobacteria</taxon>
        <taxon>Acetobacterales</taxon>
        <taxon>Acetobacteraceae</taxon>
        <taxon>Kozakia</taxon>
    </lineage>
</organism>
<dbReference type="eggNOG" id="COG0438">
    <property type="taxonomic scope" value="Bacteria"/>
</dbReference>
<sequence length="352" mass="39214">MRIGFVIQHINAYGGTERAACAVMNDLAQTDEVHLFEVFSRGPARFGLDPRIGTTSLFDKHISLLNSWPRLVARMVREIRRHRLDMLVIVEATHALYGVAAAKWAGIPCIVWEHFNFSVDLGKRKRRWGRRLAARWANDIVVLTHRDIELWEAGAAPRANLHCIPNIAPPVSSHTYDPSLKTILALGRFVPQKGFDLLVEAWALVEADPRSEGWRLRIVGDGPDKPGLAARAKRFRRLELAPSESDVEGLFAQTGLMVVPSRVEGLPMVMLEAASFGLPMVAFDCLTGPAEVIEDGESGLLVPPGDVWALAEALLELMSDADRRQKMSERAKEKAVDFSKERVMAAWRALLF</sequence>
<dbReference type="Pfam" id="PF13439">
    <property type="entry name" value="Glyco_transf_4"/>
    <property type="match status" value="1"/>
</dbReference>
<name>A0A1D8UVF4_9PROT</name>
<dbReference type="CDD" id="cd03820">
    <property type="entry name" value="GT4_AmsD-like"/>
    <property type="match status" value="1"/>
</dbReference>
<dbReference type="OrthoDB" id="9781738at2"/>
<dbReference type="InterPro" id="IPR028098">
    <property type="entry name" value="Glyco_trans_4-like_N"/>
</dbReference>
<dbReference type="SUPFAM" id="SSF53756">
    <property type="entry name" value="UDP-Glycosyltransferase/glycogen phosphorylase"/>
    <property type="match status" value="1"/>
</dbReference>
<dbReference type="EMBL" id="CP014674">
    <property type="protein sequence ID" value="AOX17620.1"/>
    <property type="molecule type" value="Genomic_DNA"/>
</dbReference>
<evidence type="ECO:0000259" key="1">
    <source>
        <dbReference type="Pfam" id="PF13439"/>
    </source>
</evidence>
<dbReference type="KEGG" id="kba:A0U89_11200"/>
<protein>
    <submittedName>
        <fullName evidence="2">Lipopolysaccharide biosynthesis protein</fullName>
    </submittedName>
</protein>
<keyword evidence="3" id="KW-1185">Reference proteome</keyword>
<dbReference type="Gene3D" id="3.40.50.2000">
    <property type="entry name" value="Glycogen Phosphorylase B"/>
    <property type="match status" value="2"/>
</dbReference>
<dbReference type="PANTHER" id="PTHR12526">
    <property type="entry name" value="GLYCOSYLTRANSFERASE"/>
    <property type="match status" value="1"/>
</dbReference>
<dbReference type="AlphaFoldDB" id="A0A1D8UVF4"/>
<reference evidence="2 3" key="1">
    <citation type="journal article" date="2016" name="Microb. Cell Fact.">
        <title>Dissection of exopolysaccharide biosynthesis in Kozakia baliensis.</title>
        <authorList>
            <person name="Brandt J.U."/>
            <person name="Jakob F."/>
            <person name="Behr J."/>
            <person name="Geissler A.J."/>
            <person name="Vogel R.F."/>
        </authorList>
    </citation>
    <scope>NUCLEOTIDE SEQUENCE [LARGE SCALE GENOMIC DNA]</scope>
    <source>
        <strain evidence="2 3">DSM 14400</strain>
    </source>
</reference>
<dbReference type="RefSeq" id="WP_070403189.1">
    <property type="nucleotide sequence ID" value="NZ_BJVW01000001.1"/>
</dbReference>
<dbReference type="Proteomes" id="UP000179145">
    <property type="component" value="Chromosome"/>
</dbReference>
<proteinExistence type="predicted"/>
<dbReference type="STRING" id="153496.A0U89_11200"/>